<accession>A0A817AKX1</accession>
<protein>
    <submittedName>
        <fullName evidence="1">(rape) hypothetical protein</fullName>
    </submittedName>
</protein>
<gene>
    <name evidence="1" type="ORF">DARMORV10_A08P29020.1</name>
</gene>
<organism evidence="1">
    <name type="scientific">Brassica napus</name>
    <name type="common">Rape</name>
    <dbReference type="NCBI Taxonomy" id="3708"/>
    <lineage>
        <taxon>Eukaryota</taxon>
        <taxon>Viridiplantae</taxon>
        <taxon>Streptophyta</taxon>
        <taxon>Embryophyta</taxon>
        <taxon>Tracheophyta</taxon>
        <taxon>Spermatophyta</taxon>
        <taxon>Magnoliopsida</taxon>
        <taxon>eudicotyledons</taxon>
        <taxon>Gunneridae</taxon>
        <taxon>Pentapetalae</taxon>
        <taxon>rosids</taxon>
        <taxon>malvids</taxon>
        <taxon>Brassicales</taxon>
        <taxon>Brassicaceae</taxon>
        <taxon>Brassiceae</taxon>
        <taxon>Brassica</taxon>
    </lineage>
</organism>
<name>A0A817AKX1_BRANA</name>
<sequence length="35" mass="4037">MNICKQRINESGFPMNNEYFGVPCENQTPLCHSFS</sequence>
<evidence type="ECO:0000313" key="1">
    <source>
        <dbReference type="EMBL" id="CAF2256412.1"/>
    </source>
</evidence>
<proteinExistence type="predicted"/>
<reference evidence="1" key="1">
    <citation type="submission" date="2021-01" db="EMBL/GenBank/DDBJ databases">
        <authorList>
            <consortium name="Genoscope - CEA"/>
            <person name="William W."/>
        </authorList>
    </citation>
    <scope>NUCLEOTIDE SEQUENCE</scope>
</reference>
<dbReference type="Proteomes" id="UP001295469">
    <property type="component" value="Chromosome A08"/>
</dbReference>
<dbReference type="EMBL" id="HG994362">
    <property type="protein sequence ID" value="CAF2256412.1"/>
    <property type="molecule type" value="Genomic_DNA"/>
</dbReference>
<dbReference type="AlphaFoldDB" id="A0A817AKX1"/>